<evidence type="ECO:0000256" key="5">
    <source>
        <dbReference type="ARBA" id="ARBA00023136"/>
    </source>
</evidence>
<dbReference type="InterPro" id="IPR018499">
    <property type="entry name" value="Tetraspanin/Peripherin"/>
</dbReference>
<feature type="disulfide bond" evidence="6">
    <location>
        <begin position="152"/>
        <end position="170"/>
    </location>
</feature>
<dbReference type="AlphaFoldDB" id="A0ABD0S279"/>
<keyword evidence="5 7" id="KW-0472">Membrane</keyword>
<feature type="transmembrane region" description="Helical" evidence="7">
    <location>
        <begin position="56"/>
        <end position="80"/>
    </location>
</feature>
<dbReference type="EMBL" id="JBEUOH010000026">
    <property type="protein sequence ID" value="KAL0859718.1"/>
    <property type="molecule type" value="Genomic_DNA"/>
</dbReference>
<keyword evidence="6" id="KW-1015">Disulfide bond</keyword>
<evidence type="ECO:0000256" key="7">
    <source>
        <dbReference type="RuleBase" id="RU361218"/>
    </source>
</evidence>
<comment type="similarity">
    <text evidence="2 7">Belongs to the tetraspanin (TM4SF) family.</text>
</comment>
<keyword evidence="10" id="KW-1185">Reference proteome</keyword>
<evidence type="ECO:0000256" key="1">
    <source>
        <dbReference type="ARBA" id="ARBA00004141"/>
    </source>
</evidence>
<keyword evidence="4 7" id="KW-1133">Transmembrane helix</keyword>
<dbReference type="SUPFAM" id="SSF48652">
    <property type="entry name" value="Tetraspanin"/>
    <property type="match status" value="1"/>
</dbReference>
<evidence type="ECO:0000313" key="10">
    <source>
        <dbReference type="Proteomes" id="UP001549920"/>
    </source>
</evidence>
<feature type="disulfide bond" evidence="6">
    <location>
        <begin position="151"/>
        <end position="188"/>
    </location>
</feature>
<comment type="subcellular location">
    <subcellularLocation>
        <location evidence="1 7">Membrane</location>
        <topology evidence="1 7">Multi-pass membrane protein</topology>
    </subcellularLocation>
</comment>
<gene>
    <name evidence="9" type="ORF">ABMA27_010080</name>
    <name evidence="8" type="ORF">ABMA28_017190</name>
</gene>
<evidence type="ECO:0000256" key="6">
    <source>
        <dbReference type="PIRSR" id="PIRSR002419-1"/>
    </source>
</evidence>
<protein>
    <recommendedName>
        <fullName evidence="7">Tetraspanin</fullName>
    </recommendedName>
</protein>
<keyword evidence="3 7" id="KW-0812">Transmembrane</keyword>
<dbReference type="Proteomes" id="UP001549920">
    <property type="component" value="Unassembled WGS sequence"/>
</dbReference>
<proteinExistence type="inferred from homology"/>
<organism evidence="8 11">
    <name type="scientific">Loxostege sticticalis</name>
    <name type="common">Beet webworm moth</name>
    <dbReference type="NCBI Taxonomy" id="481309"/>
    <lineage>
        <taxon>Eukaryota</taxon>
        <taxon>Metazoa</taxon>
        <taxon>Ecdysozoa</taxon>
        <taxon>Arthropoda</taxon>
        <taxon>Hexapoda</taxon>
        <taxon>Insecta</taxon>
        <taxon>Pterygota</taxon>
        <taxon>Neoptera</taxon>
        <taxon>Endopterygota</taxon>
        <taxon>Lepidoptera</taxon>
        <taxon>Glossata</taxon>
        <taxon>Ditrysia</taxon>
        <taxon>Pyraloidea</taxon>
        <taxon>Crambidae</taxon>
        <taxon>Pyraustinae</taxon>
        <taxon>Loxostege</taxon>
    </lineage>
</organism>
<evidence type="ECO:0000256" key="4">
    <source>
        <dbReference type="ARBA" id="ARBA00022989"/>
    </source>
</evidence>
<dbReference type="InterPro" id="IPR008952">
    <property type="entry name" value="Tetraspanin_EC2_sf"/>
</dbReference>
<evidence type="ECO:0000313" key="9">
    <source>
        <dbReference type="EMBL" id="KAL0859718.1"/>
    </source>
</evidence>
<dbReference type="PIRSF" id="PIRSF002419">
    <property type="entry name" value="Tetraspanin"/>
    <property type="match status" value="1"/>
</dbReference>
<dbReference type="InterPro" id="IPR000301">
    <property type="entry name" value="Tetraspanin_animals"/>
</dbReference>
<comment type="caution">
    <text evidence="8">The sequence shown here is derived from an EMBL/GenBank/DDBJ whole genome shotgun (WGS) entry which is preliminary data.</text>
</comment>
<feature type="transmembrane region" description="Helical" evidence="7">
    <location>
        <begin position="87"/>
        <end position="109"/>
    </location>
</feature>
<feature type="transmembrane region" description="Helical" evidence="7">
    <location>
        <begin position="205"/>
        <end position="225"/>
    </location>
</feature>
<name>A0ABD0S279_LOXSC</name>
<accession>A0ABD0S279</accession>
<dbReference type="Proteomes" id="UP001549921">
    <property type="component" value="Unassembled WGS sequence"/>
</dbReference>
<dbReference type="Gene3D" id="1.10.1450.10">
    <property type="entry name" value="Tetraspanin"/>
    <property type="match status" value="1"/>
</dbReference>
<dbReference type="PRINTS" id="PR00259">
    <property type="entry name" value="TMFOUR"/>
</dbReference>
<dbReference type="GO" id="GO:0016020">
    <property type="term" value="C:membrane"/>
    <property type="evidence" value="ECO:0007669"/>
    <property type="project" value="UniProtKB-SubCell"/>
</dbReference>
<evidence type="ECO:0000256" key="2">
    <source>
        <dbReference type="ARBA" id="ARBA00006840"/>
    </source>
</evidence>
<evidence type="ECO:0000313" key="8">
    <source>
        <dbReference type="EMBL" id="KAL0803336.1"/>
    </source>
</evidence>
<sequence>MAALRLISTVLNIIQTVLSIALASVSMWFFVELKNIIDLRNKDRYLLDFTLYWPQVLPWIFLVISIIIIFVNICGFYGICKKNKSTLYVYVVFLSLVTLAAFAAGIVGLTCADSKTTDDFISGAVSDAYSEMKIRKEVIDAFGNIERRLRCCGIKGSSDYTHTAIPESCCDRDETVACENSASRRLGCAEVAVPYTRMFMKFTSVGALVIACISVGSLIVAILLVRSRKNKADRFKSEAEQEMLKVPL</sequence>
<dbReference type="EMBL" id="JBEDNZ010000041">
    <property type="protein sequence ID" value="KAL0803336.1"/>
    <property type="molecule type" value="Genomic_DNA"/>
</dbReference>
<evidence type="ECO:0000313" key="11">
    <source>
        <dbReference type="Proteomes" id="UP001549921"/>
    </source>
</evidence>
<dbReference type="CDD" id="cd03127">
    <property type="entry name" value="tetraspanin_LEL"/>
    <property type="match status" value="1"/>
</dbReference>
<evidence type="ECO:0000256" key="3">
    <source>
        <dbReference type="ARBA" id="ARBA00022692"/>
    </source>
</evidence>
<dbReference type="Pfam" id="PF00335">
    <property type="entry name" value="Tetraspanin"/>
    <property type="match status" value="1"/>
</dbReference>
<reference evidence="10 11" key="1">
    <citation type="submission" date="2024-06" db="EMBL/GenBank/DDBJ databases">
        <title>A chromosome-level genome assembly of beet webworm, Loxostege sticticalis.</title>
        <authorList>
            <person name="Zhang Y."/>
        </authorList>
    </citation>
    <scope>NUCLEOTIDE SEQUENCE [LARGE SCALE GENOMIC DNA]</scope>
    <source>
        <strain evidence="9">AQ026</strain>
        <strain evidence="8">AQ028</strain>
        <tissue evidence="8">Male pupae</tissue>
        <tissue evidence="9">Whole body</tissue>
    </source>
</reference>
<feature type="transmembrane region" description="Helical" evidence="7">
    <location>
        <begin position="12"/>
        <end position="31"/>
    </location>
</feature>
<dbReference type="PANTHER" id="PTHR19282">
    <property type="entry name" value="TETRASPANIN"/>
    <property type="match status" value="1"/>
</dbReference>